<organism evidence="2 3">
    <name type="scientific">Pseudomonas chlororaphis</name>
    <dbReference type="NCBI Taxonomy" id="587753"/>
    <lineage>
        <taxon>Bacteria</taxon>
        <taxon>Pseudomonadati</taxon>
        <taxon>Pseudomonadota</taxon>
        <taxon>Gammaproteobacteria</taxon>
        <taxon>Pseudomonadales</taxon>
        <taxon>Pseudomonadaceae</taxon>
        <taxon>Pseudomonas</taxon>
    </lineage>
</organism>
<dbReference type="PATRIC" id="fig|587753.10.peg.2004"/>
<dbReference type="KEGG" id="pcz:PCL1606_20050"/>
<dbReference type="AlphaFoldDB" id="A0A0D5XXA3"/>
<name>A0A0D5XXA3_9PSED</name>
<dbReference type="Proteomes" id="UP000032748">
    <property type="component" value="Chromosome"/>
</dbReference>
<reference evidence="2 3" key="1">
    <citation type="journal article" date="2015" name="Mol. Plant Microbe Interact.">
        <title>Comparative Genomic Analysis of Pseudomonas chlororaphis PCL1606 Reveals New Insight into Antifungal Compounds Involved in Biocontrol.</title>
        <authorList>
            <person name="Calderon C.E."/>
            <person name="Ramos C."/>
            <person name="de Vicente A."/>
            <person name="Cazorla F.M."/>
        </authorList>
    </citation>
    <scope>NUCLEOTIDE SEQUENCE [LARGE SCALE GENOMIC DNA]</scope>
    <source>
        <strain evidence="2 3">PCL1606</strain>
    </source>
</reference>
<sequence length="39" mass="3985">MYLIGGRLMGRGIGGLSGGAHRGQIGSPPGRSYRTLGNL</sequence>
<evidence type="ECO:0000313" key="2">
    <source>
        <dbReference type="EMBL" id="AKA23460.1"/>
    </source>
</evidence>
<protein>
    <submittedName>
        <fullName evidence="2">Uncharacterized protein</fullName>
    </submittedName>
</protein>
<proteinExistence type="predicted"/>
<gene>
    <name evidence="2" type="ORF">PCL1606_20050</name>
</gene>
<dbReference type="EMBL" id="CP011110">
    <property type="protein sequence ID" value="AKA23460.1"/>
    <property type="molecule type" value="Genomic_DNA"/>
</dbReference>
<feature type="region of interest" description="Disordered" evidence="1">
    <location>
        <begin position="16"/>
        <end position="39"/>
    </location>
</feature>
<accession>A0A0D5XXA3</accession>
<evidence type="ECO:0000313" key="3">
    <source>
        <dbReference type="Proteomes" id="UP000032748"/>
    </source>
</evidence>
<evidence type="ECO:0000256" key="1">
    <source>
        <dbReference type="SAM" id="MobiDB-lite"/>
    </source>
</evidence>